<dbReference type="Proteomes" id="UP000662747">
    <property type="component" value="Chromosome"/>
</dbReference>
<proteinExistence type="predicted"/>
<gene>
    <name evidence="1" type="ORF">JY651_04345</name>
</gene>
<protein>
    <submittedName>
        <fullName evidence="1">AHH domain-containing protein</fullName>
    </submittedName>
</protein>
<reference evidence="1 2" key="1">
    <citation type="submission" date="2021-02" db="EMBL/GenBank/DDBJ databases">
        <title>De Novo genome assembly of isolated myxobacteria.</title>
        <authorList>
            <person name="Stevens D.C."/>
        </authorList>
    </citation>
    <scope>NUCLEOTIDE SEQUENCE [LARGE SCALE GENOMIC DNA]</scope>
    <source>
        <strain evidence="2">SCPEA02</strain>
    </source>
</reference>
<dbReference type="InterPro" id="IPR032871">
    <property type="entry name" value="AHH_dom_containing"/>
</dbReference>
<evidence type="ECO:0000313" key="1">
    <source>
        <dbReference type="EMBL" id="QSQ24207.1"/>
    </source>
</evidence>
<evidence type="ECO:0000313" key="2">
    <source>
        <dbReference type="Proteomes" id="UP000662747"/>
    </source>
</evidence>
<dbReference type="Pfam" id="PF14412">
    <property type="entry name" value="AHH"/>
    <property type="match status" value="1"/>
</dbReference>
<name>A0ABX7NZ66_9BACT</name>
<organism evidence="1 2">
    <name type="scientific">Pyxidicoccus parkwayensis</name>
    <dbReference type="NCBI Taxonomy" id="2813578"/>
    <lineage>
        <taxon>Bacteria</taxon>
        <taxon>Pseudomonadati</taxon>
        <taxon>Myxococcota</taxon>
        <taxon>Myxococcia</taxon>
        <taxon>Myxococcales</taxon>
        <taxon>Cystobacterineae</taxon>
        <taxon>Myxococcaceae</taxon>
        <taxon>Pyxidicoccus</taxon>
    </lineage>
</organism>
<accession>A0ABX7NZ66</accession>
<dbReference type="EMBL" id="CP071090">
    <property type="protein sequence ID" value="QSQ24207.1"/>
    <property type="molecule type" value="Genomic_DNA"/>
</dbReference>
<sequence>MSWSMCRQPRAGPSRSARNDFEEALARLVLELPLSLRSTDAGWLVRTSSPGSHMDQTLQFALRKGYGRWCQAHEGPGDCLSLLEDGLGFSSTDKLKLAVGLSLDPMHESISEAVERTLNPTFFKTVVVSAMVSWVLLAANPEPVFTKAAATVSMLMLAYVGLDSFLAIVQACWELKLAVDAATTFQELEEAGERFGRVVGTKSARIFIVAVALAVGKGTVGSATWLASRLPLLPGFGGAMALSASQFGVNLVAVEQVTAVAVAEGSVAITLAPGAVAMVATSVGGGIQGDPDGTVHHICTDKNTVSDAEGGPWTPLYEDIFRKGGMSLKNDPANLIRIRGHAGPHPREYHEEVYRRVFQATATCRGVAACRAALTGELRRIARDLMTPGSQLRRLLTDS</sequence>
<keyword evidence="2" id="KW-1185">Reference proteome</keyword>